<protein>
    <submittedName>
        <fullName evidence="1">Uncharacterized protein</fullName>
    </submittedName>
</protein>
<sequence length="36" mass="4209">VAENKMTKVELQERITLAPFHKWLGLRVSEVNEDNI</sequence>
<reference evidence="1" key="1">
    <citation type="submission" date="2018-05" db="EMBL/GenBank/DDBJ databases">
        <authorList>
            <person name="Lanie J.A."/>
            <person name="Ng W.-L."/>
            <person name="Kazmierczak K.M."/>
            <person name="Andrzejewski T.M."/>
            <person name="Davidsen T.M."/>
            <person name="Wayne K.J."/>
            <person name="Tettelin H."/>
            <person name="Glass J.I."/>
            <person name="Rusch D."/>
            <person name="Podicherti R."/>
            <person name="Tsui H.-C.T."/>
            <person name="Winkler M.E."/>
        </authorList>
    </citation>
    <scope>NUCLEOTIDE SEQUENCE</scope>
</reference>
<gene>
    <name evidence="1" type="ORF">METZ01_LOCUS477725</name>
</gene>
<name>A0A383BYA2_9ZZZZ</name>
<evidence type="ECO:0000313" key="1">
    <source>
        <dbReference type="EMBL" id="SVE24871.1"/>
    </source>
</evidence>
<dbReference type="EMBL" id="UINC01204237">
    <property type="protein sequence ID" value="SVE24871.1"/>
    <property type="molecule type" value="Genomic_DNA"/>
</dbReference>
<feature type="non-terminal residue" evidence="1">
    <location>
        <position position="36"/>
    </location>
</feature>
<organism evidence="1">
    <name type="scientific">marine metagenome</name>
    <dbReference type="NCBI Taxonomy" id="408172"/>
    <lineage>
        <taxon>unclassified sequences</taxon>
        <taxon>metagenomes</taxon>
        <taxon>ecological metagenomes</taxon>
    </lineage>
</organism>
<accession>A0A383BYA2</accession>
<feature type="non-terminal residue" evidence="1">
    <location>
        <position position="1"/>
    </location>
</feature>
<proteinExistence type="predicted"/>
<dbReference type="AlphaFoldDB" id="A0A383BYA2"/>